<dbReference type="Gene3D" id="3.30.460.10">
    <property type="entry name" value="Beta Polymerase, domain 2"/>
    <property type="match status" value="1"/>
</dbReference>
<gene>
    <name evidence="2" type="ORF">C8J30_105197</name>
</gene>
<dbReference type="RefSeq" id="WP_181420825.1">
    <property type="nucleotide sequence ID" value="NZ_QJTK01000005.1"/>
</dbReference>
<keyword evidence="3" id="KW-1185">Reference proteome</keyword>
<dbReference type="InterPro" id="IPR043519">
    <property type="entry name" value="NT_sf"/>
</dbReference>
<name>A0A318U738_9RHOB</name>
<feature type="domain" description="RelA/SpoT" evidence="1">
    <location>
        <begin position="49"/>
        <end position="185"/>
    </location>
</feature>
<dbReference type="GO" id="GO:0015969">
    <property type="term" value="P:guanosine tetraphosphate metabolic process"/>
    <property type="evidence" value="ECO:0007669"/>
    <property type="project" value="InterPro"/>
</dbReference>
<dbReference type="SUPFAM" id="SSF81301">
    <property type="entry name" value="Nucleotidyltransferase"/>
    <property type="match status" value="1"/>
</dbReference>
<dbReference type="CDD" id="cd05399">
    <property type="entry name" value="NT_Rel-Spo_like"/>
    <property type="match status" value="1"/>
</dbReference>
<dbReference type="PANTHER" id="PTHR41773:SF1">
    <property type="entry name" value="RELA_SPOT DOMAIN-CONTAINING PROTEIN"/>
    <property type="match status" value="1"/>
</dbReference>
<dbReference type="AlphaFoldDB" id="A0A318U738"/>
<dbReference type="InterPro" id="IPR007685">
    <property type="entry name" value="RelA_SpoT"/>
</dbReference>
<dbReference type="EMBL" id="QJTK01000005">
    <property type="protein sequence ID" value="PYF10386.1"/>
    <property type="molecule type" value="Genomic_DNA"/>
</dbReference>
<accession>A0A318U738</accession>
<evidence type="ECO:0000259" key="1">
    <source>
        <dbReference type="SMART" id="SM00954"/>
    </source>
</evidence>
<evidence type="ECO:0000313" key="3">
    <source>
        <dbReference type="Proteomes" id="UP000247727"/>
    </source>
</evidence>
<comment type="caution">
    <text evidence="2">The sequence shown here is derived from an EMBL/GenBank/DDBJ whole genome shotgun (WGS) entry which is preliminary data.</text>
</comment>
<protein>
    <submittedName>
        <fullName evidence="2">RelA/SpoT family protein</fullName>
    </submittedName>
</protein>
<dbReference type="PANTHER" id="PTHR41773">
    <property type="entry name" value="GTP PYROPHOSPHATASE-RELATED"/>
    <property type="match status" value="1"/>
</dbReference>
<dbReference type="Proteomes" id="UP000247727">
    <property type="component" value="Unassembled WGS sequence"/>
</dbReference>
<dbReference type="SMART" id="SM00954">
    <property type="entry name" value="RelA_SpoT"/>
    <property type="match status" value="1"/>
</dbReference>
<proteinExistence type="predicted"/>
<dbReference type="Pfam" id="PF04607">
    <property type="entry name" value="RelA_SpoT"/>
    <property type="match status" value="1"/>
</dbReference>
<reference evidence="2 3" key="1">
    <citation type="submission" date="2018-06" db="EMBL/GenBank/DDBJ databases">
        <title>Genomic Encyclopedia of Type Strains, Phase III (KMG-III): the genomes of soil and plant-associated and newly described type strains.</title>
        <authorList>
            <person name="Whitman W."/>
        </authorList>
    </citation>
    <scope>NUCLEOTIDE SEQUENCE [LARGE SCALE GENOMIC DNA]</scope>
    <source>
        <strain evidence="2 3">JA737</strain>
    </source>
</reference>
<organism evidence="2 3">
    <name type="scientific">Rhodobacter viridis</name>
    <dbReference type="NCBI Taxonomy" id="1054202"/>
    <lineage>
        <taxon>Bacteria</taxon>
        <taxon>Pseudomonadati</taxon>
        <taxon>Pseudomonadota</taxon>
        <taxon>Alphaproteobacteria</taxon>
        <taxon>Rhodobacterales</taxon>
        <taxon>Rhodobacter group</taxon>
        <taxon>Rhodobacter</taxon>
    </lineage>
</organism>
<sequence length="367" mass="41629">MPFDPKYIPDAVDRYRRERDRYVKLADRIAEICREDICEQNAIRAQVTFRVKTPKSFEGKLKRFSTRLDKNYENVGEIFDGIGDLAGVRIATYRHEDCEEVVAHLQKALAGPNGEIEIDRKDKNTENRENYYRAIHVQVALPTEQQVGIYDNVGDISCEIQVCTMIAHVWNEIEHDIGYKPDLGEPSDDERYYLGQLGRLVRQGDLCVSGLLAAHEKRAETVTTSASSNSSDKAFVDQHDFVVKMRDFAGFALSNFSGASGQLFDLLVDIDLNSPSLIRAALGQVEHETLVRTMSEFNEYLSSKGECRWRVDPETSDLLLIAVLEQRLTQVIAELDGRAGRGRGRPTRLHSLALRFQDWRKEQAGTS</sequence>
<evidence type="ECO:0000313" key="2">
    <source>
        <dbReference type="EMBL" id="PYF10386.1"/>
    </source>
</evidence>